<protein>
    <submittedName>
        <fullName evidence="1">Uncharacterized protein</fullName>
    </submittedName>
</protein>
<reference evidence="2" key="1">
    <citation type="journal article" date="2016" name="Nature">
        <title>The genome of the seagrass Zostera marina reveals angiosperm adaptation to the sea.</title>
        <authorList>
            <person name="Olsen J.L."/>
            <person name="Rouze P."/>
            <person name="Verhelst B."/>
            <person name="Lin Y.-C."/>
            <person name="Bayer T."/>
            <person name="Collen J."/>
            <person name="Dattolo E."/>
            <person name="De Paoli E."/>
            <person name="Dittami S."/>
            <person name="Maumus F."/>
            <person name="Michel G."/>
            <person name="Kersting A."/>
            <person name="Lauritano C."/>
            <person name="Lohaus R."/>
            <person name="Toepel M."/>
            <person name="Tonon T."/>
            <person name="Vanneste K."/>
            <person name="Amirebrahimi M."/>
            <person name="Brakel J."/>
            <person name="Bostroem C."/>
            <person name="Chovatia M."/>
            <person name="Grimwood J."/>
            <person name="Jenkins J.W."/>
            <person name="Jueterbock A."/>
            <person name="Mraz A."/>
            <person name="Stam W.T."/>
            <person name="Tice H."/>
            <person name="Bornberg-Bauer E."/>
            <person name="Green P.J."/>
            <person name="Pearson G.A."/>
            <person name="Procaccini G."/>
            <person name="Duarte C.M."/>
            <person name="Schmutz J."/>
            <person name="Reusch T.B.H."/>
            <person name="Van de Peer Y."/>
        </authorList>
    </citation>
    <scope>NUCLEOTIDE SEQUENCE [LARGE SCALE GENOMIC DNA]</scope>
    <source>
        <strain evidence="2">cv. Finnish</strain>
    </source>
</reference>
<dbReference type="EMBL" id="LFYR01000981">
    <property type="protein sequence ID" value="KMZ66111.1"/>
    <property type="molecule type" value="Genomic_DNA"/>
</dbReference>
<keyword evidence="2" id="KW-1185">Reference proteome</keyword>
<organism evidence="1 2">
    <name type="scientific">Zostera marina</name>
    <name type="common">Eelgrass</name>
    <dbReference type="NCBI Taxonomy" id="29655"/>
    <lineage>
        <taxon>Eukaryota</taxon>
        <taxon>Viridiplantae</taxon>
        <taxon>Streptophyta</taxon>
        <taxon>Embryophyta</taxon>
        <taxon>Tracheophyta</taxon>
        <taxon>Spermatophyta</taxon>
        <taxon>Magnoliopsida</taxon>
        <taxon>Liliopsida</taxon>
        <taxon>Zosteraceae</taxon>
        <taxon>Zostera</taxon>
    </lineage>
</organism>
<gene>
    <name evidence="1" type="ORF">ZOSMA_2G01240</name>
</gene>
<comment type="caution">
    <text evidence="1">The sequence shown here is derived from an EMBL/GenBank/DDBJ whole genome shotgun (WGS) entry which is preliminary data.</text>
</comment>
<dbReference type="Proteomes" id="UP000036987">
    <property type="component" value="Unassembled WGS sequence"/>
</dbReference>
<sequence length="62" mass="7502">MYIYTYISFITFNGLKSLTCFRIQLKSKSFLMLWLFVYLQSNHSLDIDVSNGFFFFEAIKFY</sequence>
<evidence type="ECO:0000313" key="2">
    <source>
        <dbReference type="Proteomes" id="UP000036987"/>
    </source>
</evidence>
<proteinExistence type="predicted"/>
<evidence type="ECO:0000313" key="1">
    <source>
        <dbReference type="EMBL" id="KMZ66111.1"/>
    </source>
</evidence>
<dbReference type="AlphaFoldDB" id="A0A0K9PAX5"/>
<accession>A0A0K9PAX5</accession>
<name>A0A0K9PAX5_ZOSMR</name>